<reference evidence="2 3" key="1">
    <citation type="submission" date="2024-07" db="EMBL/GenBank/DDBJ databases">
        <title>Genomic Encyclopedia of Type Strains, Phase V (KMG-V): Genome sequencing to study the core and pangenomes of soil and plant-associated prokaryotes.</title>
        <authorList>
            <person name="Whitman W."/>
        </authorList>
    </citation>
    <scope>NUCLEOTIDE SEQUENCE [LARGE SCALE GENOMIC DNA]</scope>
    <source>
        <strain evidence="2 3">USDA 152</strain>
    </source>
</reference>
<feature type="compositionally biased region" description="Basic and acidic residues" evidence="1">
    <location>
        <begin position="198"/>
        <end position="222"/>
    </location>
</feature>
<feature type="region of interest" description="Disordered" evidence="1">
    <location>
        <begin position="198"/>
        <end position="223"/>
    </location>
</feature>
<organism evidence="2 3">
    <name type="scientific">Bradyrhizobium ottawaense</name>
    <dbReference type="NCBI Taxonomy" id="931866"/>
    <lineage>
        <taxon>Bacteria</taxon>
        <taxon>Pseudomonadati</taxon>
        <taxon>Pseudomonadota</taxon>
        <taxon>Alphaproteobacteria</taxon>
        <taxon>Hyphomicrobiales</taxon>
        <taxon>Nitrobacteraceae</taxon>
        <taxon>Bradyrhizobium</taxon>
    </lineage>
</organism>
<accession>A0ABV4G273</accession>
<protein>
    <submittedName>
        <fullName evidence="2">Ntn-hydrolase superfamily protein</fullName>
    </submittedName>
</protein>
<dbReference type="RefSeq" id="WP_370131879.1">
    <property type="nucleotide sequence ID" value="NZ_JBGBZJ010000003.1"/>
</dbReference>
<name>A0ABV4G273_9BRAD</name>
<dbReference type="EMBL" id="JBGBZJ010000003">
    <property type="protein sequence ID" value="MEY9457992.1"/>
    <property type="molecule type" value="Genomic_DNA"/>
</dbReference>
<evidence type="ECO:0000256" key="1">
    <source>
        <dbReference type="SAM" id="MobiDB-lite"/>
    </source>
</evidence>
<dbReference type="Proteomes" id="UP001565369">
    <property type="component" value="Unassembled WGS sequence"/>
</dbReference>
<sequence>MPNRDLLKRTAFAKRHPEWEDDLKGANIAIAHAHSMVSAGKLTQREFKEYESHLWSEMLEKMPLEVFSEMQADGSLNDLEALARGNDDRDSSAEWKNATDKDGFTDLDKLDPVEVRKAIDRKVKADALEMKWLDGTIDDQKYAQLSREHVGRNERVDDLIADGKHDKAAHAVFDGQFDDEPDHDNDLVRFLAGKYGDTRPDGSKVEMPAKKDSRSNLEKATDKNGVIDMDMLADLENGNSVTTSDGPAGYVEHEVVHDLGSILADNQSAED</sequence>
<comment type="caution">
    <text evidence="2">The sequence shown here is derived from an EMBL/GenBank/DDBJ whole genome shotgun (WGS) entry which is preliminary data.</text>
</comment>
<gene>
    <name evidence="2" type="ORF">ABIG07_006940</name>
</gene>
<keyword evidence="3" id="KW-1185">Reference proteome</keyword>
<evidence type="ECO:0000313" key="3">
    <source>
        <dbReference type="Proteomes" id="UP001565369"/>
    </source>
</evidence>
<proteinExistence type="predicted"/>
<evidence type="ECO:0000313" key="2">
    <source>
        <dbReference type="EMBL" id="MEY9457992.1"/>
    </source>
</evidence>